<organism evidence="2 3">
    <name type="scientific">Tribonema minus</name>
    <dbReference type="NCBI Taxonomy" id="303371"/>
    <lineage>
        <taxon>Eukaryota</taxon>
        <taxon>Sar</taxon>
        <taxon>Stramenopiles</taxon>
        <taxon>Ochrophyta</taxon>
        <taxon>PX clade</taxon>
        <taxon>Xanthophyceae</taxon>
        <taxon>Tribonematales</taxon>
        <taxon>Tribonemataceae</taxon>
        <taxon>Tribonema</taxon>
    </lineage>
</organism>
<feature type="region of interest" description="Disordered" evidence="1">
    <location>
        <begin position="391"/>
        <end position="426"/>
    </location>
</feature>
<evidence type="ECO:0000313" key="2">
    <source>
        <dbReference type="EMBL" id="KAG5181757.1"/>
    </source>
</evidence>
<feature type="compositionally biased region" description="Gly residues" evidence="1">
    <location>
        <begin position="442"/>
        <end position="468"/>
    </location>
</feature>
<evidence type="ECO:0000313" key="3">
    <source>
        <dbReference type="Proteomes" id="UP000664859"/>
    </source>
</evidence>
<feature type="compositionally biased region" description="Gly residues" evidence="1">
    <location>
        <begin position="393"/>
        <end position="404"/>
    </location>
</feature>
<comment type="caution">
    <text evidence="2">The sequence shown here is derived from an EMBL/GenBank/DDBJ whole genome shotgun (WGS) entry which is preliminary data.</text>
</comment>
<reference evidence="2" key="1">
    <citation type="submission" date="2021-02" db="EMBL/GenBank/DDBJ databases">
        <title>First Annotated Genome of the Yellow-green Alga Tribonema minus.</title>
        <authorList>
            <person name="Mahan K.M."/>
        </authorList>
    </citation>
    <scope>NUCLEOTIDE SEQUENCE</scope>
    <source>
        <strain evidence="2">UTEX B ZZ1240</strain>
    </source>
</reference>
<feature type="region of interest" description="Disordered" evidence="1">
    <location>
        <begin position="438"/>
        <end position="483"/>
    </location>
</feature>
<keyword evidence="3" id="KW-1185">Reference proteome</keyword>
<proteinExistence type="predicted"/>
<gene>
    <name evidence="2" type="ORF">JKP88DRAFT_349164</name>
</gene>
<name>A0A835YU94_9STRA</name>
<accession>A0A835YU94</accession>
<dbReference type="EMBL" id="JAFCMP010000301">
    <property type="protein sequence ID" value="KAG5181757.1"/>
    <property type="molecule type" value="Genomic_DNA"/>
</dbReference>
<sequence length="633" mass="65431">MSVEAVAEAARLLRFNASSAGVDRLPPLLLLGRARLLALTRCAAAASAAFCATAATGLESTWCEGAIIAPEHLDKLRSSIVPEVAKTVEGLRNLQLDHALKEHGGYTLSLPDGRGGGGRVLATATTYNAVMAAANAGLGEGVFASHHAKRRVDRLPPLLLLGRARLLALTRCAAAASAAFCATAATGLESTWCEGAIIAPEHLDKLRSSIVPEVAKTVEGLRNLQLDHALKEHGGYTLSLPDGRGGGGRVLATATAYNAVMAAANAGLGEGVFASHHAKRRVNIWYEELPDGSKVKHTEGGASVKVNIWYEELPDGSKARLAYKFKGCSEDLELWATTHRLKGGGGPFICMQKKKLVQVALDFHLCSTSGVQHMTKPRLLGMSRASEKHFEEFGGGGSVSGSGGSSSSSGVSGSSSGGSPSHAEHCCELTEDGHHDAECHVGDGGGGGGSGGGTGSGGGSGGGSGSSIGGSSSSSGGGSGGDAAGMLLVEMQQLNEAPEQRQRDAHTQRQRQLLDFMQQQQQQRLSVGSSGMSPASMALAAAAPAPAAAAASPALLPPAPPMEAAVAKPAAAQQANTDIARRAEALQHYIARFARLRELRNDMAREGLTDAHYEVVYVEAQLRSVRLKICERS</sequence>
<feature type="compositionally biased region" description="Low complexity" evidence="1">
    <location>
        <begin position="405"/>
        <end position="419"/>
    </location>
</feature>
<evidence type="ECO:0000256" key="1">
    <source>
        <dbReference type="SAM" id="MobiDB-lite"/>
    </source>
</evidence>
<dbReference type="Proteomes" id="UP000664859">
    <property type="component" value="Unassembled WGS sequence"/>
</dbReference>
<dbReference type="AlphaFoldDB" id="A0A835YU94"/>
<protein>
    <submittedName>
        <fullName evidence="2">Uncharacterized protein</fullName>
    </submittedName>
</protein>